<evidence type="ECO:0000256" key="21">
    <source>
        <dbReference type="ARBA" id="ARBA00032284"/>
    </source>
</evidence>
<dbReference type="GO" id="GO:0004252">
    <property type="term" value="F:serine-type endopeptidase activity"/>
    <property type="evidence" value="ECO:0007669"/>
    <property type="project" value="UniProtKB-EC"/>
</dbReference>
<dbReference type="EC" id="3.4.21.26" evidence="6"/>
<evidence type="ECO:0000256" key="3">
    <source>
        <dbReference type="ARBA" id="ARBA00004613"/>
    </source>
</evidence>
<organism evidence="26 27">
    <name type="scientific">Cloeon dipterum</name>
    <dbReference type="NCBI Taxonomy" id="197152"/>
    <lineage>
        <taxon>Eukaryota</taxon>
        <taxon>Metazoa</taxon>
        <taxon>Ecdysozoa</taxon>
        <taxon>Arthropoda</taxon>
        <taxon>Hexapoda</taxon>
        <taxon>Insecta</taxon>
        <taxon>Pterygota</taxon>
        <taxon>Palaeoptera</taxon>
        <taxon>Ephemeroptera</taxon>
        <taxon>Pisciforma</taxon>
        <taxon>Baetidae</taxon>
        <taxon>Cloeon</taxon>
    </lineage>
</organism>
<dbReference type="PANTHER" id="PTHR42881">
    <property type="entry name" value="PROLYL ENDOPEPTIDASE"/>
    <property type="match status" value="1"/>
</dbReference>
<dbReference type="Gene3D" id="2.10.25.10">
    <property type="entry name" value="Laminin"/>
    <property type="match status" value="1"/>
</dbReference>
<keyword evidence="11" id="KW-0812">Transmembrane</keyword>
<dbReference type="PROSITE" id="PS00708">
    <property type="entry name" value="PRO_ENDOPEP_SER"/>
    <property type="match status" value="1"/>
</dbReference>
<gene>
    <name evidence="26" type="ORF">CLODIP_2_CD09808</name>
</gene>
<evidence type="ECO:0000256" key="20">
    <source>
        <dbReference type="ARBA" id="ARBA00029698"/>
    </source>
</evidence>
<protein>
    <recommendedName>
        <fullName evidence="7">Prolyl endopeptidase</fullName>
        <ecNumber evidence="6">3.4.21.26</ecNumber>
    </recommendedName>
    <alternativeName>
        <fullName evidence="22">Acyl-peptide hydrolase</fullName>
    </alternativeName>
    <alternativeName>
        <fullName evidence="21">Acylaminoacyl-peptidase</fullName>
    </alternativeName>
    <alternativeName>
        <fullName evidence="20">Post-proline cleaving enzyme</fullName>
    </alternativeName>
</protein>
<keyword evidence="9 24" id="KW-0245">EGF-like domain</keyword>
<dbReference type="InterPro" id="IPR002470">
    <property type="entry name" value="Peptidase_S9A"/>
</dbReference>
<dbReference type="FunFam" id="2.130.10.120:FF:000001">
    <property type="entry name" value="Prolyl endopeptidase"/>
    <property type="match status" value="1"/>
</dbReference>
<evidence type="ECO:0000256" key="12">
    <source>
        <dbReference type="ARBA" id="ARBA00022737"/>
    </source>
</evidence>
<dbReference type="PROSITE" id="PS01186">
    <property type="entry name" value="EGF_2"/>
    <property type="match status" value="1"/>
</dbReference>
<dbReference type="InterPro" id="IPR051167">
    <property type="entry name" value="Prolyl_oligopep/macrocyclase"/>
</dbReference>
<evidence type="ECO:0000256" key="2">
    <source>
        <dbReference type="ARBA" id="ARBA00004479"/>
    </source>
</evidence>
<dbReference type="SUPFAM" id="SSF50993">
    <property type="entry name" value="Peptidase/esterase 'gauge' domain"/>
    <property type="match status" value="1"/>
</dbReference>
<dbReference type="SUPFAM" id="SSF53474">
    <property type="entry name" value="alpha/beta-Hydrolases"/>
    <property type="match status" value="1"/>
</dbReference>
<evidence type="ECO:0000256" key="19">
    <source>
        <dbReference type="ARBA" id="ARBA00023180"/>
    </source>
</evidence>
<dbReference type="InterPro" id="IPR023302">
    <property type="entry name" value="Pept_S9A_N"/>
</dbReference>
<reference evidence="26 27" key="1">
    <citation type="submission" date="2020-04" db="EMBL/GenBank/DDBJ databases">
        <authorList>
            <person name="Alioto T."/>
            <person name="Alioto T."/>
            <person name="Gomez Garrido J."/>
        </authorList>
    </citation>
    <scope>NUCLEOTIDE SEQUENCE [LARGE SCALE GENOMIC DNA]</scope>
</reference>
<dbReference type="GO" id="GO:0006508">
    <property type="term" value="P:proteolysis"/>
    <property type="evidence" value="ECO:0007669"/>
    <property type="project" value="UniProtKB-KW"/>
</dbReference>
<dbReference type="SMART" id="SM00181">
    <property type="entry name" value="EGF"/>
    <property type="match status" value="2"/>
</dbReference>
<keyword evidence="10" id="KW-0645">Protease</keyword>
<dbReference type="Gene3D" id="3.40.50.1820">
    <property type="entry name" value="alpha/beta hydrolase"/>
    <property type="match status" value="1"/>
</dbReference>
<dbReference type="Proteomes" id="UP000494165">
    <property type="component" value="Unassembled WGS sequence"/>
</dbReference>
<comment type="similarity">
    <text evidence="4">Belongs to the peptidase S9A family.</text>
</comment>
<dbReference type="FunFam" id="2.10.25.10:FF:000018">
    <property type="entry name" value="Delta-like 1"/>
    <property type="match status" value="1"/>
</dbReference>
<keyword evidence="27" id="KW-1185">Reference proteome</keyword>
<comment type="caution">
    <text evidence="26">The sequence shown here is derived from an EMBL/GenBank/DDBJ whole genome shotgun (WGS) entry which is preliminary data.</text>
</comment>
<dbReference type="GO" id="GO:0016020">
    <property type="term" value="C:membrane"/>
    <property type="evidence" value="ECO:0007669"/>
    <property type="project" value="UniProtKB-SubCell"/>
</dbReference>
<evidence type="ECO:0000259" key="25">
    <source>
        <dbReference type="PROSITE" id="PS50026"/>
    </source>
</evidence>
<dbReference type="InterPro" id="IPR000742">
    <property type="entry name" value="EGF"/>
</dbReference>
<evidence type="ECO:0000256" key="17">
    <source>
        <dbReference type="ARBA" id="ARBA00023136"/>
    </source>
</evidence>
<dbReference type="Pfam" id="PF02897">
    <property type="entry name" value="Peptidase_S9_N"/>
    <property type="match status" value="1"/>
</dbReference>
<keyword evidence="12" id="KW-0677">Repeat</keyword>
<dbReference type="GO" id="GO:0070012">
    <property type="term" value="F:oligopeptidase activity"/>
    <property type="evidence" value="ECO:0007669"/>
    <property type="project" value="TreeGrafter"/>
</dbReference>
<dbReference type="InterPro" id="IPR017996">
    <property type="entry name" value="MRJP/yellow-related"/>
</dbReference>
<evidence type="ECO:0000256" key="5">
    <source>
        <dbReference type="ARBA" id="ARBA00009127"/>
    </source>
</evidence>
<evidence type="ECO:0000256" key="11">
    <source>
        <dbReference type="ARBA" id="ARBA00022692"/>
    </source>
</evidence>
<dbReference type="GO" id="GO:0005576">
    <property type="term" value="C:extracellular region"/>
    <property type="evidence" value="ECO:0007669"/>
    <property type="project" value="UniProtKB-SubCell"/>
</dbReference>
<dbReference type="Pfam" id="PF00326">
    <property type="entry name" value="Peptidase_S9"/>
    <property type="match status" value="1"/>
</dbReference>
<dbReference type="PRINTS" id="PR00862">
    <property type="entry name" value="PROLIGOPTASE"/>
</dbReference>
<dbReference type="SUPFAM" id="SSF101898">
    <property type="entry name" value="NHL repeat"/>
    <property type="match status" value="1"/>
</dbReference>
<dbReference type="Pfam" id="PF21700">
    <property type="entry name" value="EGF_DL_JAG"/>
    <property type="match status" value="1"/>
</dbReference>
<feature type="domain" description="EGF-like" evidence="25">
    <location>
        <begin position="1232"/>
        <end position="1265"/>
    </location>
</feature>
<evidence type="ECO:0000256" key="4">
    <source>
        <dbReference type="ARBA" id="ARBA00005228"/>
    </source>
</evidence>
<evidence type="ECO:0000256" key="23">
    <source>
        <dbReference type="ARBA" id="ARBA00045885"/>
    </source>
</evidence>
<keyword evidence="18 24" id="KW-1015">Disulfide bond</keyword>
<evidence type="ECO:0000256" key="8">
    <source>
        <dbReference type="ARBA" id="ARBA00022525"/>
    </source>
</evidence>
<sequence>MDEFVCFYCDKIGQDSFLTVSRLSLADGSPIWTNRLLRETPGKAPVVNCDFVCLDCIEEHCFKRRKEDQIRRTEIYAYLQHNYTFLERAIGCNCPKKYEQLVEERLFGDKYQKLPKLACTNGCIPVSVRASSSAHVIPLLFSPHLLWTTRDESVVDDFHGTKVADPYRWLEDPDSPECKEFVEKQNAITQPYLENFNARQHIKSRLTQLTNFPRYSCPARHGDRYYFYKNSGLQNQSVLYVQDDLFGEASEFFNPNELSEDGTVALTRTKFSEDGKTMCYSLSKSGSDWNTVHFRDTETGRDYPEVLEKVKFSPMVWSHDNKGIFYAMYPEQQGKADGSETESTMYQKLYYHRLNTRQSEDVLVVEFPDEPRYRIGARVSHCGNYLIVLPNKECKDNLVFFAEIGSLPDGPQGLLPLTQIVHKLDSDYEYVTNLGSKCIFWTNKDAPNYRLVIIDLENPSVDQWKTLVAEHPKDVLEWAVLSNKDKLFVCYIHDVTSLLQIRDLATGNLITQLPLELGNVSSVSENRKYPELFFDFSSFLTPRVIYMCDMSKPIIEPVLYRKVELKDFDASSFMTEQVFFSSKDGTKVPMFIMRKKDLKKDGSRPCLMYGYGGFNTSLLPVFSVMRLVFVQHFDGVFVCANIRGGGEYGESWHNAGRLLNKQNGLDDFQAAAEYLISEGYTSSGRLTIQGGSNGGLLVAACINQRPELFGAAIAEVGVLDLLRFHKFTVGFAWVSDYGDPDDPEHFPNLLAISPLHNVKVPSGGDGSRQYPATLLLTADHDDRVVPLHSLKFVAQLQHTLRDHPAQTNPLLIKVETKAGHGGGKPTAKWIEEHTDVLSFIGRSLNIQISSANSCSQTLRNQVCNLSLSTWTLLSLAIPPVCWNETGSMAPFFLSIFLLGLSSLATAATFTPVYESNELEFDWPSEEVKTKALQENTFNPWPVSSAVYGSRLFLSLSNNEKVPVTLVSIPTNSVSTTYPKLAPFPSWDLNSVGLRDCNKIQFAVGLEVDANGRLWVVDEGTDSCNAKLWIFNLEKNDSLELVHQFSFPYLLHDLVLDETPDGYFAYISRFYREQIVVFSLKANQSWIVETPDMQWTTIALSPKKGPTRQVYLGKQYDYELHTISAALLRNRTETATPKSIGTWTAEPYRMLMDNRGTIYTAFESKNYTSSLNTSQPFQEQPFHGFADLDFTWPFTFALDQNETLWMTVHDKNIKPKYRLLKASVGVKSYIFEASPLCSETCSQEHGVCLEVDDCRCKVGWKGENCDVCHPYPGCVNGTCDKPWECNCLPGFRGKLCNLKNE</sequence>
<evidence type="ECO:0000256" key="15">
    <source>
        <dbReference type="ARBA" id="ARBA00022989"/>
    </source>
</evidence>
<evidence type="ECO:0000256" key="18">
    <source>
        <dbReference type="ARBA" id="ARBA00023157"/>
    </source>
</evidence>
<name>A0A8S1DID9_9INSE</name>
<dbReference type="PROSITE" id="PS00022">
    <property type="entry name" value="EGF_1"/>
    <property type="match status" value="2"/>
</dbReference>
<dbReference type="Gene3D" id="2.130.10.120">
    <property type="entry name" value="Prolyl oligopeptidase, N-terminal domain"/>
    <property type="match status" value="1"/>
</dbReference>
<keyword evidence="15" id="KW-1133">Transmembrane helix</keyword>
<dbReference type="GO" id="GO:0005829">
    <property type="term" value="C:cytosol"/>
    <property type="evidence" value="ECO:0007669"/>
    <property type="project" value="TreeGrafter"/>
</dbReference>
<feature type="disulfide bond" evidence="24">
    <location>
        <begin position="1255"/>
        <end position="1264"/>
    </location>
</feature>
<dbReference type="FunFam" id="3.40.50.1820:FF:000005">
    <property type="entry name" value="Prolyl endopeptidase"/>
    <property type="match status" value="1"/>
</dbReference>
<dbReference type="InterPro" id="IPR011042">
    <property type="entry name" value="6-blade_b-propeller_TolB-like"/>
</dbReference>
<evidence type="ECO:0000256" key="24">
    <source>
        <dbReference type="PROSITE-ProRule" id="PRU00076"/>
    </source>
</evidence>
<comment type="function">
    <text evidence="23">This enzyme catalyzes the hydrolysis of the N-terminal peptide bond of an N-acetylated peptide to generate an N-acetylated amino acid and a peptide with a free N-terminus. It preferentially cleaves off Ac-Ala, Ac-Met and Ac-Ser. Also, involved in the degradation of oxidized and glycated proteins.</text>
</comment>
<comment type="similarity">
    <text evidence="5">Belongs to the major royal jelly protein family.</text>
</comment>
<dbReference type="Pfam" id="PF03022">
    <property type="entry name" value="MRJP"/>
    <property type="match status" value="1"/>
</dbReference>
<keyword evidence="19" id="KW-0325">Glycoprotein</keyword>
<comment type="catalytic activity">
    <reaction evidence="1">
        <text>Hydrolysis of Pro-|-Xaa &gt;&gt; Ala-|-Xaa in oligopeptides.</text>
        <dbReference type="EC" id="3.4.21.26"/>
    </reaction>
</comment>
<evidence type="ECO:0000256" key="6">
    <source>
        <dbReference type="ARBA" id="ARBA00011897"/>
    </source>
</evidence>
<evidence type="ECO:0000256" key="13">
    <source>
        <dbReference type="ARBA" id="ARBA00022801"/>
    </source>
</evidence>
<dbReference type="PROSITE" id="PS50026">
    <property type="entry name" value="EGF_3"/>
    <property type="match status" value="1"/>
</dbReference>
<dbReference type="InterPro" id="IPR029058">
    <property type="entry name" value="AB_hydrolase_fold"/>
</dbReference>
<accession>A0A8S1DID9</accession>
<keyword evidence="17" id="KW-0472">Membrane</keyword>
<evidence type="ECO:0000256" key="9">
    <source>
        <dbReference type="ARBA" id="ARBA00022536"/>
    </source>
</evidence>
<dbReference type="InterPro" id="IPR001375">
    <property type="entry name" value="Peptidase_S9_cat"/>
</dbReference>
<dbReference type="OrthoDB" id="248387at2759"/>
<evidence type="ECO:0000256" key="10">
    <source>
        <dbReference type="ARBA" id="ARBA00022670"/>
    </source>
</evidence>
<keyword evidence="16" id="KW-0007">Acetylation</keyword>
<dbReference type="InterPro" id="IPR002471">
    <property type="entry name" value="Pept_S9_AS"/>
</dbReference>
<proteinExistence type="inferred from homology"/>
<evidence type="ECO:0000256" key="22">
    <source>
        <dbReference type="ARBA" id="ARBA00032596"/>
    </source>
</evidence>
<comment type="subcellular location">
    <subcellularLocation>
        <location evidence="2">Membrane</location>
        <topology evidence="2">Single-pass type I membrane protein</topology>
    </subcellularLocation>
    <subcellularLocation>
        <location evidence="3">Secreted</location>
    </subcellularLocation>
</comment>
<keyword evidence="13" id="KW-0378">Hydrolase</keyword>
<dbReference type="PANTHER" id="PTHR42881:SF2">
    <property type="entry name" value="PROLYL ENDOPEPTIDASE"/>
    <property type="match status" value="1"/>
</dbReference>
<evidence type="ECO:0000256" key="16">
    <source>
        <dbReference type="ARBA" id="ARBA00022990"/>
    </source>
</evidence>
<keyword evidence="8" id="KW-0964">Secreted</keyword>
<dbReference type="EMBL" id="CADEPI010000258">
    <property type="protein sequence ID" value="CAB3382140.1"/>
    <property type="molecule type" value="Genomic_DNA"/>
</dbReference>
<comment type="caution">
    <text evidence="24">Lacks conserved residue(s) required for the propagation of feature annotation.</text>
</comment>
<evidence type="ECO:0000313" key="27">
    <source>
        <dbReference type="Proteomes" id="UP000494165"/>
    </source>
</evidence>
<evidence type="ECO:0000256" key="7">
    <source>
        <dbReference type="ARBA" id="ARBA00016310"/>
    </source>
</evidence>
<evidence type="ECO:0000313" key="26">
    <source>
        <dbReference type="EMBL" id="CAB3382140.1"/>
    </source>
</evidence>
<dbReference type="Gene3D" id="2.120.10.30">
    <property type="entry name" value="TolB, C-terminal domain"/>
    <property type="match status" value="1"/>
</dbReference>
<keyword evidence="14" id="KW-0720">Serine protease</keyword>
<evidence type="ECO:0000256" key="14">
    <source>
        <dbReference type="ARBA" id="ARBA00022825"/>
    </source>
</evidence>
<evidence type="ECO:0000256" key="1">
    <source>
        <dbReference type="ARBA" id="ARBA00001070"/>
    </source>
</evidence>